<dbReference type="Pfam" id="PF01427">
    <property type="entry name" value="Peptidase_M15"/>
    <property type="match status" value="1"/>
</dbReference>
<evidence type="ECO:0000256" key="1">
    <source>
        <dbReference type="ARBA" id="ARBA00001362"/>
    </source>
</evidence>
<dbReference type="InterPro" id="IPR009045">
    <property type="entry name" value="Zn_M74/Hedgehog-like"/>
</dbReference>
<keyword evidence="8" id="KW-0961">Cell wall biogenesis/degradation</keyword>
<evidence type="ECO:0000256" key="3">
    <source>
        <dbReference type="ARBA" id="ARBA00022723"/>
    </source>
</evidence>
<keyword evidence="6 9" id="KW-0224">Dipeptidase</keyword>
<feature type="active site" description="Proton donor/acceptor" evidence="9">
    <location>
        <position position="181"/>
    </location>
</feature>
<dbReference type="HAMAP" id="MF_01924">
    <property type="entry name" value="A_A_dipeptidase"/>
    <property type="match status" value="1"/>
</dbReference>
<comment type="cofactor">
    <cofactor evidence="9">
        <name>Zn(2+)</name>
        <dbReference type="ChEBI" id="CHEBI:29105"/>
    </cofactor>
    <text evidence="9">Binds 1 zinc ion per subunit.</text>
</comment>
<evidence type="ECO:0000256" key="5">
    <source>
        <dbReference type="ARBA" id="ARBA00022833"/>
    </source>
</evidence>
<dbReference type="RefSeq" id="WP_191795325.1">
    <property type="nucleotide sequence ID" value="NZ_JACSQQ010000006.1"/>
</dbReference>
<evidence type="ECO:0000256" key="2">
    <source>
        <dbReference type="ARBA" id="ARBA00022670"/>
    </source>
</evidence>
<keyword evidence="2 9" id="KW-0645">Protease</keyword>
<feature type="binding site" evidence="9">
    <location>
        <position position="113"/>
    </location>
    <ligand>
        <name>Zn(2+)</name>
        <dbReference type="ChEBI" id="CHEBI:29105"/>
        <note>catalytic</note>
    </ligand>
</feature>
<keyword evidence="5 9" id="KW-0862">Zinc</keyword>
<dbReference type="Proteomes" id="UP000641803">
    <property type="component" value="Unassembled WGS sequence"/>
</dbReference>
<dbReference type="SUPFAM" id="SSF55166">
    <property type="entry name" value="Hedgehog/DD-peptidase"/>
    <property type="match status" value="1"/>
</dbReference>
<evidence type="ECO:0000313" key="10">
    <source>
        <dbReference type="EMBL" id="MBD7949830.1"/>
    </source>
</evidence>
<dbReference type="InterPro" id="IPR000755">
    <property type="entry name" value="A_A_dipeptidase"/>
</dbReference>
<keyword evidence="3 9" id="KW-0479">Metal-binding</keyword>
<comment type="catalytic activity">
    <reaction evidence="1 9">
        <text>D-alanyl-D-alanine + H2O = 2 D-alanine</text>
        <dbReference type="Rhea" id="RHEA:20661"/>
        <dbReference type="ChEBI" id="CHEBI:15377"/>
        <dbReference type="ChEBI" id="CHEBI:57416"/>
        <dbReference type="ChEBI" id="CHEBI:57822"/>
        <dbReference type="EC" id="3.4.13.22"/>
    </reaction>
</comment>
<comment type="caution">
    <text evidence="10">The sequence shown here is derived from an EMBL/GenBank/DDBJ whole genome shotgun (WGS) entry which is preliminary data.</text>
</comment>
<proteinExistence type="inferred from homology"/>
<comment type="function">
    <text evidence="9">Catalyzes hydrolysis of the D-alanyl-D-alanine dipeptide.</text>
</comment>
<reference evidence="10 11" key="1">
    <citation type="submission" date="2020-08" db="EMBL/GenBank/DDBJ databases">
        <title>A Genomic Blueprint of the Chicken Gut Microbiome.</title>
        <authorList>
            <person name="Gilroy R."/>
            <person name="Ravi A."/>
            <person name="Getino M."/>
            <person name="Pursley I."/>
            <person name="Horton D.L."/>
            <person name="Alikhan N.-F."/>
            <person name="Baker D."/>
            <person name="Gharbi K."/>
            <person name="Hall N."/>
            <person name="Watson M."/>
            <person name="Adriaenssens E.M."/>
            <person name="Foster-Nyarko E."/>
            <person name="Jarju S."/>
            <person name="Secka A."/>
            <person name="Antonio M."/>
            <person name="Oren A."/>
            <person name="Chaudhuri R."/>
            <person name="La Ragione R.M."/>
            <person name="Hildebrand F."/>
            <person name="Pallen M.J."/>
        </authorList>
    </citation>
    <scope>NUCLEOTIDE SEQUENCE [LARGE SCALE GENOMIC DNA]</scope>
    <source>
        <strain evidence="10 11">Sa4CUA1</strain>
    </source>
</reference>
<name>A0ABR8RPW4_9CELL</name>
<evidence type="ECO:0000256" key="4">
    <source>
        <dbReference type="ARBA" id="ARBA00022801"/>
    </source>
</evidence>
<dbReference type="PANTHER" id="PTHR43126">
    <property type="entry name" value="D-ALANYL-D-ALANINE DIPEPTIDASE"/>
    <property type="match status" value="1"/>
</dbReference>
<protein>
    <recommendedName>
        <fullName evidence="9">D-alanyl-D-alanine dipeptidase</fullName>
        <shortName evidence="9">D-Ala-D-Ala dipeptidase</shortName>
        <ecNumber evidence="9">3.4.13.22</ecNumber>
    </recommendedName>
</protein>
<feature type="site" description="Transition state stabilizer" evidence="9">
    <location>
        <position position="69"/>
    </location>
</feature>
<keyword evidence="4 9" id="KW-0378">Hydrolase</keyword>
<evidence type="ECO:0000313" key="11">
    <source>
        <dbReference type="Proteomes" id="UP000641803"/>
    </source>
</evidence>
<feature type="binding site" evidence="9">
    <location>
        <position position="120"/>
    </location>
    <ligand>
        <name>Zn(2+)</name>
        <dbReference type="ChEBI" id="CHEBI:29105"/>
        <note>catalytic</note>
    </ligand>
</feature>
<sequence>MPNPTLIGDPQVRLVPLQDDGDPLVELTWIDGPAGTAARHVRAGLADRLVAAQRALPDGLRLSLSEGYRPVASQAEIIARYTSSLRARRPDLAPWEIVELSTRYVAPLDVAPHVAGAAVDLTLVDARGREVDMGCPLDATPEESGGTCYFAAPGIAPAARAYRDLLARALTQAGLVNYPTEWWHWSYGDRYWALVTGAPHALYGPVERSVAAA</sequence>
<keyword evidence="11" id="KW-1185">Reference proteome</keyword>
<dbReference type="PANTHER" id="PTHR43126:SF2">
    <property type="entry name" value="D-ALANYL-D-ALANINE DIPEPTIDASE"/>
    <property type="match status" value="1"/>
</dbReference>
<feature type="binding site" evidence="9">
    <location>
        <position position="184"/>
    </location>
    <ligand>
        <name>Zn(2+)</name>
        <dbReference type="ChEBI" id="CHEBI:29105"/>
        <note>catalytic</note>
    </ligand>
</feature>
<keyword evidence="7 9" id="KW-0482">Metalloprotease</keyword>
<evidence type="ECO:0000256" key="6">
    <source>
        <dbReference type="ARBA" id="ARBA00022997"/>
    </source>
</evidence>
<dbReference type="CDD" id="cd14843">
    <property type="entry name" value="D-Ala-D-Ala_dipeptidase_like"/>
    <property type="match status" value="1"/>
</dbReference>
<dbReference type="Gene3D" id="3.30.1380.10">
    <property type="match status" value="1"/>
</dbReference>
<organism evidence="10 11">
    <name type="scientific">Oerskovia rustica</name>
    <dbReference type="NCBI Taxonomy" id="2762237"/>
    <lineage>
        <taxon>Bacteria</taxon>
        <taxon>Bacillati</taxon>
        <taxon>Actinomycetota</taxon>
        <taxon>Actinomycetes</taxon>
        <taxon>Micrococcales</taxon>
        <taxon>Cellulomonadaceae</taxon>
        <taxon>Oerskovia</taxon>
    </lineage>
</organism>
<dbReference type="EC" id="3.4.13.22" evidence="9"/>
<dbReference type="EMBL" id="JACSQQ010000006">
    <property type="protein sequence ID" value="MBD7949830.1"/>
    <property type="molecule type" value="Genomic_DNA"/>
</dbReference>
<gene>
    <name evidence="10" type="ORF">H9652_05355</name>
</gene>
<comment type="similarity">
    <text evidence="9">Belongs to the peptidase M15D family.</text>
</comment>
<evidence type="ECO:0000256" key="8">
    <source>
        <dbReference type="ARBA" id="ARBA00023316"/>
    </source>
</evidence>
<evidence type="ECO:0000256" key="9">
    <source>
        <dbReference type="HAMAP-Rule" id="MF_01924"/>
    </source>
</evidence>
<accession>A0ABR8RPW4</accession>
<evidence type="ECO:0000256" key="7">
    <source>
        <dbReference type="ARBA" id="ARBA00023049"/>
    </source>
</evidence>